<dbReference type="Proteomes" id="UP000050280">
    <property type="component" value="Unassembled WGS sequence"/>
</dbReference>
<comment type="caution">
    <text evidence="2">The sequence shown here is derived from an EMBL/GenBank/DDBJ whole genome shotgun (WGS) entry which is preliminary data.</text>
</comment>
<sequence length="155" mass="18060">MTHNLAQANIARFKTSLDRPEMKEFIDFLAPVNKFAEESDGFIWRLTDEQGRSASYIESPFNDEMMAVNISLWRDMDSFKNFVYGSVHAYFLQNKRKWFDVKGHSQFVMWWLPATELPSIGMAKEKLEHQQKYGDSQIAFSMRNLYDASGAKLVV</sequence>
<accession>A0A0P7AGQ1</accession>
<dbReference type="Pfam" id="PF11695">
    <property type="entry name" value="DUF3291"/>
    <property type="match status" value="1"/>
</dbReference>
<dbReference type="STRING" id="1300341.I595_2410"/>
<dbReference type="OrthoDB" id="2376237at2"/>
<evidence type="ECO:0000313" key="2">
    <source>
        <dbReference type="EMBL" id="KPM31146.1"/>
    </source>
</evidence>
<proteinExistence type="predicted"/>
<dbReference type="AlphaFoldDB" id="A0A0P7AGQ1"/>
<reference evidence="2 3" key="1">
    <citation type="submission" date="2015-09" db="EMBL/GenBank/DDBJ databases">
        <title>Genome sequence of the marine flavobacterium Croceitalea dokdonensis DOKDO 023 that contains proton- and sodium-pumping rhodopsins.</title>
        <authorList>
            <person name="Kwon S.-K."/>
            <person name="Lee H.K."/>
            <person name="Kwak M.-J."/>
            <person name="Kim J.F."/>
        </authorList>
    </citation>
    <scope>NUCLEOTIDE SEQUENCE [LARGE SCALE GENOMIC DNA]</scope>
    <source>
        <strain evidence="2 3">DOKDO 023</strain>
    </source>
</reference>
<evidence type="ECO:0000259" key="1">
    <source>
        <dbReference type="Pfam" id="PF11695"/>
    </source>
</evidence>
<dbReference type="RefSeq" id="WP_054559487.1">
    <property type="nucleotide sequence ID" value="NZ_LDJX01000005.1"/>
</dbReference>
<evidence type="ECO:0000313" key="3">
    <source>
        <dbReference type="Proteomes" id="UP000050280"/>
    </source>
</evidence>
<dbReference type="EMBL" id="LDJX01000005">
    <property type="protein sequence ID" value="KPM31146.1"/>
    <property type="molecule type" value="Genomic_DNA"/>
</dbReference>
<dbReference type="InterPro" id="IPR011008">
    <property type="entry name" value="Dimeric_a/b-barrel"/>
</dbReference>
<protein>
    <recommendedName>
        <fullName evidence="1">DUF3291 domain-containing protein</fullName>
    </recommendedName>
</protein>
<dbReference type="InterPro" id="IPR021708">
    <property type="entry name" value="DUF3291"/>
</dbReference>
<keyword evidence="3" id="KW-1185">Reference proteome</keyword>
<feature type="domain" description="DUF3291" evidence="1">
    <location>
        <begin position="5"/>
        <end position="144"/>
    </location>
</feature>
<dbReference type="SUPFAM" id="SSF54909">
    <property type="entry name" value="Dimeric alpha+beta barrel"/>
    <property type="match status" value="1"/>
</dbReference>
<name>A0A0P7AGQ1_9FLAO</name>
<gene>
    <name evidence="2" type="ORF">I595_2410</name>
</gene>
<organism evidence="2 3">
    <name type="scientific">Croceitalea dokdonensis DOKDO 023</name>
    <dbReference type="NCBI Taxonomy" id="1300341"/>
    <lineage>
        <taxon>Bacteria</taxon>
        <taxon>Pseudomonadati</taxon>
        <taxon>Bacteroidota</taxon>
        <taxon>Flavobacteriia</taxon>
        <taxon>Flavobacteriales</taxon>
        <taxon>Flavobacteriaceae</taxon>
        <taxon>Croceitalea</taxon>
    </lineage>
</organism>